<comment type="caution">
    <text evidence="1">The sequence shown here is derived from an EMBL/GenBank/DDBJ whole genome shotgun (WGS) entry which is preliminary data.</text>
</comment>
<dbReference type="EMBL" id="JACU01000004">
    <property type="protein sequence ID" value="KMS56645.1"/>
    <property type="molecule type" value="Genomic_DNA"/>
</dbReference>
<reference evidence="1 2" key="1">
    <citation type="journal article" date="2015" name="G3 (Bethesda)">
        <title>Insights into Ongoing Evolution of the Hexachlorocyclohexane Catabolic Pathway from Comparative Genomics of Ten Sphingomonadaceae Strains.</title>
        <authorList>
            <person name="Pearce S.L."/>
            <person name="Oakeshott J.G."/>
            <person name="Pandey G."/>
        </authorList>
    </citation>
    <scope>NUCLEOTIDE SEQUENCE [LARGE SCALE GENOMIC DNA]</scope>
    <source>
        <strain evidence="1 2">LL02</strain>
    </source>
</reference>
<sequence length="84" mass="10096">MLFHTEQNRLQWRRRGNRIVFVFIPINESRESIAFNGFRRTAFSVKQHFGALDSYFIVGFVADMDYHAIVHFLIRQKLRHSLKI</sequence>
<evidence type="ECO:0000313" key="2">
    <source>
        <dbReference type="Proteomes" id="UP000052268"/>
    </source>
</evidence>
<name>A0A0J8AQF1_9SPHN</name>
<dbReference type="Proteomes" id="UP000052268">
    <property type="component" value="Unassembled WGS sequence"/>
</dbReference>
<dbReference type="AlphaFoldDB" id="A0A0J8AQF1"/>
<proteinExistence type="predicted"/>
<evidence type="ECO:0000313" key="1">
    <source>
        <dbReference type="EMBL" id="KMS56645.1"/>
    </source>
</evidence>
<organism evidence="1 2">
    <name type="scientific">Novosphingobium barchaimii LL02</name>
    <dbReference type="NCBI Taxonomy" id="1114963"/>
    <lineage>
        <taxon>Bacteria</taxon>
        <taxon>Pseudomonadati</taxon>
        <taxon>Pseudomonadota</taxon>
        <taxon>Alphaproteobacteria</taxon>
        <taxon>Sphingomonadales</taxon>
        <taxon>Sphingomonadaceae</taxon>
        <taxon>Novosphingobium</taxon>
    </lineage>
</organism>
<accession>A0A0J8AQF1</accession>
<protein>
    <submittedName>
        <fullName evidence="1">Uncharacterized protein</fullName>
    </submittedName>
</protein>
<gene>
    <name evidence="1" type="ORF">V474_14660</name>
</gene>
<keyword evidence="2" id="KW-1185">Reference proteome</keyword>